<keyword evidence="2" id="KW-1185">Reference proteome</keyword>
<dbReference type="Proteomes" id="UP000250235">
    <property type="component" value="Unassembled WGS sequence"/>
</dbReference>
<organism evidence="1 2">
    <name type="scientific">Dorcoceras hygrometricum</name>
    <dbReference type="NCBI Taxonomy" id="472368"/>
    <lineage>
        <taxon>Eukaryota</taxon>
        <taxon>Viridiplantae</taxon>
        <taxon>Streptophyta</taxon>
        <taxon>Embryophyta</taxon>
        <taxon>Tracheophyta</taxon>
        <taxon>Spermatophyta</taxon>
        <taxon>Magnoliopsida</taxon>
        <taxon>eudicotyledons</taxon>
        <taxon>Gunneridae</taxon>
        <taxon>Pentapetalae</taxon>
        <taxon>asterids</taxon>
        <taxon>lamiids</taxon>
        <taxon>Lamiales</taxon>
        <taxon>Gesneriaceae</taxon>
        <taxon>Didymocarpoideae</taxon>
        <taxon>Trichosporeae</taxon>
        <taxon>Loxocarpinae</taxon>
        <taxon>Dorcoceras</taxon>
    </lineage>
</organism>
<name>A0A2Z7A7B0_9LAMI</name>
<reference evidence="1 2" key="1">
    <citation type="journal article" date="2015" name="Proc. Natl. Acad. Sci. U.S.A.">
        <title>The resurrection genome of Boea hygrometrica: A blueprint for survival of dehydration.</title>
        <authorList>
            <person name="Xiao L."/>
            <person name="Yang G."/>
            <person name="Zhang L."/>
            <person name="Yang X."/>
            <person name="Zhao S."/>
            <person name="Ji Z."/>
            <person name="Zhou Q."/>
            <person name="Hu M."/>
            <person name="Wang Y."/>
            <person name="Chen M."/>
            <person name="Xu Y."/>
            <person name="Jin H."/>
            <person name="Xiao X."/>
            <person name="Hu G."/>
            <person name="Bao F."/>
            <person name="Hu Y."/>
            <person name="Wan P."/>
            <person name="Li L."/>
            <person name="Deng X."/>
            <person name="Kuang T."/>
            <person name="Xiang C."/>
            <person name="Zhu J.K."/>
            <person name="Oliver M.J."/>
            <person name="He Y."/>
        </authorList>
    </citation>
    <scope>NUCLEOTIDE SEQUENCE [LARGE SCALE GENOMIC DNA]</scope>
    <source>
        <strain evidence="2">cv. XS01</strain>
    </source>
</reference>
<proteinExistence type="predicted"/>
<evidence type="ECO:0000313" key="2">
    <source>
        <dbReference type="Proteomes" id="UP000250235"/>
    </source>
</evidence>
<dbReference type="EMBL" id="KV020176">
    <property type="protein sequence ID" value="KZV14835.1"/>
    <property type="molecule type" value="Genomic_DNA"/>
</dbReference>
<protein>
    <submittedName>
        <fullName evidence="1">2-methylene-furan-3-one reductase-like</fullName>
    </submittedName>
</protein>
<evidence type="ECO:0000313" key="1">
    <source>
        <dbReference type="EMBL" id="KZV14835.1"/>
    </source>
</evidence>
<dbReference type="AlphaFoldDB" id="A0A2Z7A7B0"/>
<gene>
    <name evidence="1" type="ORF">F511_39151</name>
</gene>
<accession>A0A2Z7A7B0</accession>
<sequence>MVVDRIGDIYRSLPRRADVIVTTVGARHKCQQGVAGNGPWIEQAEPLRPWLTRGCVKGLCVVRFIEGVVRVELSMVRLWPRVESKRIMRSSRGRLGSGLVSGRALWSKEVVAPCARPTWLQTSGWLRP</sequence>